<reference evidence="10 11" key="1">
    <citation type="submission" date="2021-08" db="EMBL/GenBank/DDBJ databases">
        <title>Whole genome sequence of novel Actinomyces species strain MAS-1.</title>
        <authorList>
            <person name="Saito M."/>
            <person name="Kuwahara N."/>
            <person name="Takizawa T."/>
            <person name="Gotouda H."/>
            <person name="Ochiai T."/>
        </authorList>
    </citation>
    <scope>NUCLEOTIDE SEQUENCE [LARGE SCALE GENOMIC DNA]</scope>
    <source>
        <strain evidence="10 11">MAS-1</strain>
    </source>
</reference>
<keyword evidence="6 9" id="KW-0418">Kinase</keyword>
<evidence type="ECO:0000313" key="10">
    <source>
        <dbReference type="EMBL" id="BDA64371.1"/>
    </source>
</evidence>
<name>A0ABM7UAJ3_9ACTO</name>
<evidence type="ECO:0000256" key="3">
    <source>
        <dbReference type="ARBA" id="ARBA00012054"/>
    </source>
</evidence>
<evidence type="ECO:0000256" key="9">
    <source>
        <dbReference type="RuleBase" id="RU363066"/>
    </source>
</evidence>
<dbReference type="EMBL" id="AP025017">
    <property type="protein sequence ID" value="BDA64371.1"/>
    <property type="molecule type" value="Genomic_DNA"/>
</dbReference>
<comment type="pathway">
    <text evidence="1">Carbohydrate acid metabolism.</text>
</comment>
<dbReference type="Proteomes" id="UP000824496">
    <property type="component" value="Chromosome"/>
</dbReference>
<dbReference type="Pfam" id="PF13671">
    <property type="entry name" value="AAA_33"/>
    <property type="match status" value="1"/>
</dbReference>
<evidence type="ECO:0000256" key="8">
    <source>
        <dbReference type="ARBA" id="ARBA00048090"/>
    </source>
</evidence>
<dbReference type="PANTHER" id="PTHR43442:SF3">
    <property type="entry name" value="GLUCONOKINASE-RELATED"/>
    <property type="match status" value="1"/>
</dbReference>
<dbReference type="Gene3D" id="3.40.50.300">
    <property type="entry name" value="P-loop containing nucleotide triphosphate hydrolases"/>
    <property type="match status" value="1"/>
</dbReference>
<evidence type="ECO:0000313" key="11">
    <source>
        <dbReference type="Proteomes" id="UP000824496"/>
    </source>
</evidence>
<keyword evidence="5 9" id="KW-0547">Nucleotide-binding</keyword>
<evidence type="ECO:0000256" key="2">
    <source>
        <dbReference type="ARBA" id="ARBA00008420"/>
    </source>
</evidence>
<dbReference type="NCBIfam" id="TIGR01313">
    <property type="entry name" value="therm_gnt_kin"/>
    <property type="match status" value="1"/>
</dbReference>
<dbReference type="SUPFAM" id="SSF52540">
    <property type="entry name" value="P-loop containing nucleoside triphosphate hydrolases"/>
    <property type="match status" value="1"/>
</dbReference>
<dbReference type="PANTHER" id="PTHR43442">
    <property type="entry name" value="GLUCONOKINASE-RELATED"/>
    <property type="match status" value="1"/>
</dbReference>
<comment type="catalytic activity">
    <reaction evidence="8 9">
        <text>D-gluconate + ATP = 6-phospho-D-gluconate + ADP + H(+)</text>
        <dbReference type="Rhea" id="RHEA:19433"/>
        <dbReference type="ChEBI" id="CHEBI:15378"/>
        <dbReference type="ChEBI" id="CHEBI:18391"/>
        <dbReference type="ChEBI" id="CHEBI:30616"/>
        <dbReference type="ChEBI" id="CHEBI:58759"/>
        <dbReference type="ChEBI" id="CHEBI:456216"/>
        <dbReference type="EC" id="2.7.1.12"/>
    </reaction>
</comment>
<keyword evidence="7 9" id="KW-0067">ATP-binding</keyword>
<dbReference type="CDD" id="cd02021">
    <property type="entry name" value="GntK"/>
    <property type="match status" value="1"/>
</dbReference>
<dbReference type="InterPro" id="IPR006001">
    <property type="entry name" value="Therm_gnt_kin"/>
</dbReference>
<protein>
    <recommendedName>
        <fullName evidence="3 9">Gluconokinase</fullName>
        <ecNumber evidence="3 9">2.7.1.12</ecNumber>
    </recommendedName>
</protein>
<evidence type="ECO:0000256" key="7">
    <source>
        <dbReference type="ARBA" id="ARBA00022840"/>
    </source>
</evidence>
<gene>
    <name evidence="10" type="primary">aroK</name>
    <name evidence="10" type="ORF">MANAM107_12050</name>
</gene>
<dbReference type="EC" id="2.7.1.12" evidence="3 9"/>
<evidence type="ECO:0000256" key="6">
    <source>
        <dbReference type="ARBA" id="ARBA00022777"/>
    </source>
</evidence>
<evidence type="ECO:0000256" key="4">
    <source>
        <dbReference type="ARBA" id="ARBA00022679"/>
    </source>
</evidence>
<dbReference type="InterPro" id="IPR027417">
    <property type="entry name" value="P-loop_NTPase"/>
</dbReference>
<dbReference type="RefSeq" id="WP_223912397.1">
    <property type="nucleotide sequence ID" value="NZ_AP025017.1"/>
</dbReference>
<comment type="similarity">
    <text evidence="2 9">Belongs to the gluconokinase GntK/GntV family.</text>
</comment>
<accession>A0ABM7UAJ3</accession>
<keyword evidence="4 9" id="KW-0808">Transferase</keyword>
<organism evidence="10 11">
    <name type="scientific">Actinomyces capricornis</name>
    <dbReference type="NCBI Taxonomy" id="2755559"/>
    <lineage>
        <taxon>Bacteria</taxon>
        <taxon>Bacillati</taxon>
        <taxon>Actinomycetota</taxon>
        <taxon>Actinomycetes</taxon>
        <taxon>Actinomycetales</taxon>
        <taxon>Actinomycetaceae</taxon>
        <taxon>Actinomyces</taxon>
    </lineage>
</organism>
<evidence type="ECO:0000256" key="5">
    <source>
        <dbReference type="ARBA" id="ARBA00022741"/>
    </source>
</evidence>
<proteinExistence type="inferred from homology"/>
<keyword evidence="11" id="KW-1185">Reference proteome</keyword>
<sequence length="185" mass="20022">MPDAAPSNPTPQDPAIHLIVMGVAGCGKTTAAGLLSDFLGWPVAEADDFHPQANIDKMSSGAPLTDEDRWPWLASLREWMTDRGRAGCSTIVTCSALKRSYRDLLAGAEGRVRFIHLHVPQAQLEERMEQRSGHFMPPSLLPSQLATLEPLEADEDGVVVESQPTPELTLTAILEALQPSERSGS</sequence>
<evidence type="ECO:0000256" key="1">
    <source>
        <dbReference type="ARBA" id="ARBA00004761"/>
    </source>
</evidence>